<dbReference type="AlphaFoldDB" id="A0A1G4NXK6"/>
<gene>
    <name evidence="1" type="primary">ycf58</name>
    <name evidence="1" type="ORF">J0081_105</name>
</gene>
<organism evidence="1">
    <name type="scientific">Scinaia undulata</name>
    <dbReference type="NCBI Taxonomy" id="1884664"/>
    <lineage>
        <taxon>Eukaryota</taxon>
        <taxon>Rhodophyta</taxon>
        <taxon>Florideophyceae</taxon>
        <taxon>Nemaliophycidae</taxon>
        <taxon>Nemaliales</taxon>
        <taxon>Scinaiaceae</taxon>
        <taxon>Scinaia</taxon>
    </lineage>
</organism>
<keyword evidence="1" id="KW-0150">Chloroplast</keyword>
<name>A0A1G4NXK6_9FLOR</name>
<accession>A0A1G4NXK6</accession>
<keyword evidence="1" id="KW-0934">Plastid</keyword>
<dbReference type="GeneID" id="30001134"/>
<dbReference type="EMBL" id="LT622873">
    <property type="protein sequence ID" value="SCW23375.1"/>
    <property type="molecule type" value="Genomic_DNA"/>
</dbReference>
<reference evidence="1" key="1">
    <citation type="submission" date="2016-10" db="EMBL/GenBank/DDBJ databases">
        <title>Chloroplast genomes as a tool to resolve red algal phylogenies: a case study in the Nemaliales.</title>
        <authorList>
            <person name="Costa J.F."/>
            <person name="Lin S.M."/>
            <person name="Macaya E.C."/>
            <person name="Fernandez-Garcia C."/>
            <person name="Verbruggen H."/>
        </authorList>
    </citation>
    <scope>NUCLEOTIDE SEQUENCE</scope>
    <source>
        <strain evidence="1">J.0081</strain>
    </source>
</reference>
<dbReference type="RefSeq" id="YP_009314920.1">
    <property type="nucleotide sequence ID" value="NC_031664.1"/>
</dbReference>
<sequence length="154" mass="17838">MSILQFFKSNIGTWKTLRTVYDPTGSKLYADKSTVNIQIDKELLDDSKDLDKKYRLMIQNIISSTAKILSNQSGKNQIILQNCETNTIYSCNDLFWHCNTPDHLSVYYQCADLHIQEQIWLVNSNLRLSISTIQKHNRCLCVSFNSDIKITQQI</sequence>
<proteinExistence type="predicted"/>
<evidence type="ECO:0000313" key="1">
    <source>
        <dbReference type="EMBL" id="SCW23375.1"/>
    </source>
</evidence>
<dbReference type="InterPro" id="IPR012674">
    <property type="entry name" value="Calycin"/>
</dbReference>
<reference evidence="1" key="2">
    <citation type="submission" date="2016-10" db="EMBL/GenBank/DDBJ databases">
        <authorList>
            <person name="de Groot N.N."/>
        </authorList>
    </citation>
    <scope>NUCLEOTIDE SEQUENCE</scope>
    <source>
        <strain evidence="1">J.0081</strain>
    </source>
</reference>
<geneLocation type="chloroplast" evidence="1"/>
<protein>
    <submittedName>
        <fullName evidence="1">Uncharacterized protein</fullName>
    </submittedName>
</protein>
<dbReference type="Gene3D" id="2.40.128.20">
    <property type="match status" value="1"/>
</dbReference>